<sequence>MWDFSIATTLGLVLRTWPFVLLRLAVYTLIAAGFVFGTVLGLVIGWIVGNALSGESGLVGATIGGLCGLGLVFGVLWWVRQYLVYLVKAGHVAAMDTLLRGGKLPSGLPQIAHAVATVKARFLEVNVLFGIDILIRGGVHALVGLLDILTFWIPGFRAVNNLINAVLTIALGLVDEIVLAYIIRREDEPPADAARDGLVLYAQNAGPLIRNAVWIVLFRLVALALIFLLVLGPAIALAYALPDGLAGAGVIFAAIFAWGLAAALIEPLAIAALLQAYDRAIRGQTPDPEWTAKLDEASSAFRDLARHAPVPGAAPQPT</sequence>
<dbReference type="RefSeq" id="WP_144341022.1">
    <property type="nucleotide sequence ID" value="NZ_VMBP01000001.1"/>
</dbReference>
<feature type="transmembrane region" description="Helical" evidence="1">
    <location>
        <begin position="24"/>
        <end position="47"/>
    </location>
</feature>
<feature type="transmembrane region" description="Helical" evidence="1">
    <location>
        <begin position="216"/>
        <end position="241"/>
    </location>
</feature>
<keyword evidence="1" id="KW-0812">Transmembrane</keyword>
<keyword evidence="3" id="KW-1185">Reference proteome</keyword>
<proteinExistence type="predicted"/>
<comment type="caution">
    <text evidence="2">The sequence shown here is derived from an EMBL/GenBank/DDBJ whole genome shotgun (WGS) entry which is preliminary data.</text>
</comment>
<dbReference type="Proteomes" id="UP000315321">
    <property type="component" value="Unassembled WGS sequence"/>
</dbReference>
<keyword evidence="1" id="KW-1133">Transmembrane helix</keyword>
<protein>
    <submittedName>
        <fullName evidence="2">Uncharacterized protein</fullName>
    </submittedName>
</protein>
<evidence type="ECO:0000256" key="1">
    <source>
        <dbReference type="SAM" id="Phobius"/>
    </source>
</evidence>
<evidence type="ECO:0000313" key="3">
    <source>
        <dbReference type="Proteomes" id="UP000315321"/>
    </source>
</evidence>
<feature type="transmembrane region" description="Helical" evidence="1">
    <location>
        <begin position="247"/>
        <end position="274"/>
    </location>
</feature>
<keyword evidence="1" id="KW-0472">Membrane</keyword>
<evidence type="ECO:0000313" key="2">
    <source>
        <dbReference type="EMBL" id="TSJ63866.1"/>
    </source>
</evidence>
<organism evidence="2 3">
    <name type="scientific">Ancylobacter moscoviensis</name>
    <dbReference type="NCBI Taxonomy" id="2597768"/>
    <lineage>
        <taxon>Bacteria</taxon>
        <taxon>Pseudomonadati</taxon>
        <taxon>Pseudomonadota</taxon>
        <taxon>Alphaproteobacteria</taxon>
        <taxon>Hyphomicrobiales</taxon>
        <taxon>Xanthobacteraceae</taxon>
        <taxon>Ancylobacter</taxon>
    </lineage>
</organism>
<gene>
    <name evidence="2" type="ORF">FO470_00745</name>
</gene>
<feature type="transmembrane region" description="Helical" evidence="1">
    <location>
        <begin position="133"/>
        <end position="156"/>
    </location>
</feature>
<feature type="transmembrane region" description="Helical" evidence="1">
    <location>
        <begin position="59"/>
        <end position="79"/>
    </location>
</feature>
<reference evidence="2 3" key="1">
    <citation type="submission" date="2019-07" db="EMBL/GenBank/DDBJ databases">
        <authorList>
            <person name="Grouzdev D.S."/>
        </authorList>
    </citation>
    <scope>NUCLEOTIDE SEQUENCE [LARGE SCALE GENOMIC DNA]</scope>
    <source>
        <strain evidence="2 3">3C</strain>
    </source>
</reference>
<accession>A0ABY3DU50</accession>
<dbReference type="EMBL" id="VMBP01000001">
    <property type="protein sequence ID" value="TSJ63866.1"/>
    <property type="molecule type" value="Genomic_DNA"/>
</dbReference>
<name>A0ABY3DU50_9HYPH</name>
<feature type="transmembrane region" description="Helical" evidence="1">
    <location>
        <begin position="162"/>
        <end position="183"/>
    </location>
</feature>